<proteinExistence type="predicted"/>
<name>A0A2T6BWW8_9FLAO</name>
<dbReference type="EMBL" id="QBKT01000006">
    <property type="protein sequence ID" value="PTX60575.1"/>
    <property type="molecule type" value="Genomic_DNA"/>
</dbReference>
<reference evidence="1 2" key="1">
    <citation type="submission" date="2018-04" db="EMBL/GenBank/DDBJ databases">
        <title>Genomic Encyclopedia of Archaeal and Bacterial Type Strains, Phase II (KMG-II): from individual species to whole genera.</title>
        <authorList>
            <person name="Goeker M."/>
        </authorList>
    </citation>
    <scope>NUCLEOTIDE SEQUENCE [LARGE SCALE GENOMIC DNA]</scope>
    <source>
        <strain evidence="1 2">DSM 25731</strain>
    </source>
</reference>
<keyword evidence="2" id="KW-1185">Reference proteome</keyword>
<dbReference type="PROSITE" id="PS51257">
    <property type="entry name" value="PROKAR_LIPOPROTEIN"/>
    <property type="match status" value="1"/>
</dbReference>
<evidence type="ECO:0000313" key="2">
    <source>
        <dbReference type="Proteomes" id="UP000244090"/>
    </source>
</evidence>
<organism evidence="1 2">
    <name type="scientific">Kordia periserrulae</name>
    <dbReference type="NCBI Taxonomy" id="701523"/>
    <lineage>
        <taxon>Bacteria</taxon>
        <taxon>Pseudomonadati</taxon>
        <taxon>Bacteroidota</taxon>
        <taxon>Flavobacteriia</taxon>
        <taxon>Flavobacteriales</taxon>
        <taxon>Flavobacteriaceae</taxon>
        <taxon>Kordia</taxon>
    </lineage>
</organism>
<dbReference type="RefSeq" id="WP_146169825.1">
    <property type="nucleotide sequence ID" value="NZ_QBKT01000006.1"/>
</dbReference>
<accession>A0A2T6BWW8</accession>
<comment type="caution">
    <text evidence="1">The sequence shown here is derived from an EMBL/GenBank/DDBJ whole genome shotgun (WGS) entry which is preliminary data.</text>
</comment>
<dbReference type="AlphaFoldDB" id="A0A2T6BWW8"/>
<dbReference type="Proteomes" id="UP000244090">
    <property type="component" value="Unassembled WGS sequence"/>
</dbReference>
<sequence>MKKIILLSIVSILAFSCSKTEQYYGTWSQINGLYPYIKINTDSISLSDDGSIWKSYPVEIKNNSLTFLNHTFPTTIYKDSLIFQKLTYEKDTILPILEITLPKFTNYRLFEPSRETAFIYVRFGKVPNSNEFKLQLNDKYAKPEELIDFVFSHDDVSFHHALRRIAFICDNDTKMRDLEALFFEMIKINAIVFFAVNDVTYNIIEDRIERGYDLYRQYITPIRNIHYEAKIGSKVPVQYNNFYPSIDYFEPAKSQFLFLIHNEFYIGKEKYSVDTFSKKLDELITENKQFVCLYDLDSDFKHNTIFNNILNEAYQKQYDSIALEKFSKTYKLLNYKEKETVRELYPRRSIQNISIPHFISFEETPMEDFNFPFKNIKEQLPKAYFKK</sequence>
<evidence type="ECO:0008006" key="3">
    <source>
        <dbReference type="Google" id="ProtNLM"/>
    </source>
</evidence>
<evidence type="ECO:0000313" key="1">
    <source>
        <dbReference type="EMBL" id="PTX60575.1"/>
    </source>
</evidence>
<protein>
    <recommendedName>
        <fullName evidence="3">Lipoprotein</fullName>
    </recommendedName>
</protein>
<gene>
    <name evidence="1" type="ORF">C8N46_106221</name>
</gene>
<dbReference type="OrthoDB" id="1421780at2"/>